<dbReference type="AlphaFoldDB" id="H0EC40"/>
<name>H0EC40_9ACTN</name>
<dbReference type="Proteomes" id="UP000005143">
    <property type="component" value="Unassembled WGS sequence"/>
</dbReference>
<dbReference type="PRINTS" id="PR00111">
    <property type="entry name" value="ABHYDROLASE"/>
</dbReference>
<dbReference type="RefSeq" id="WP_007579563.1">
    <property type="nucleotide sequence ID" value="NZ_AGUD01000337.1"/>
</dbReference>
<sequence>MPGIAQRTTTISGRRIAWREATPPAGARPTLYVHGVPTSGADWIPFLRRTGGIAPDQPGFGGSDALPERGMHAQADALGALLDVLDPGPVNLVVHDWGAIGLLWALRDPQRIARLVVMNAVPLTAGYRWHPMARLWRRRLVGEAMMALPGPATAWLARHRTPLTRSPVPAELSGEIANGFARHTGRTVLGIYRSADPDRLAEAGRGLDAFAGRALVVWGTDDGYIPTRFADAFATAIGGATPVVRIDAGHWPWTERPETIDVVARFLLEG</sequence>
<evidence type="ECO:0000313" key="3">
    <source>
        <dbReference type="Proteomes" id="UP000005143"/>
    </source>
</evidence>
<protein>
    <recommendedName>
        <fullName evidence="1">AB hydrolase-1 domain-containing protein</fullName>
    </recommendedName>
</protein>
<dbReference type="EMBL" id="AGUD01000337">
    <property type="protein sequence ID" value="EHN08755.1"/>
    <property type="molecule type" value="Genomic_DNA"/>
</dbReference>
<dbReference type="InterPro" id="IPR029058">
    <property type="entry name" value="AB_hydrolase_fold"/>
</dbReference>
<dbReference type="Pfam" id="PF00561">
    <property type="entry name" value="Abhydrolase_1"/>
    <property type="match status" value="1"/>
</dbReference>
<feature type="domain" description="AB hydrolase-1" evidence="1">
    <location>
        <begin position="31"/>
        <end position="252"/>
    </location>
</feature>
<keyword evidence="3" id="KW-1185">Reference proteome</keyword>
<gene>
    <name evidence="2" type="ORF">PAI11_44270</name>
</gene>
<accession>H0EC40</accession>
<organism evidence="2 3">
    <name type="scientific">Patulibacter medicamentivorans</name>
    <dbReference type="NCBI Taxonomy" id="1097667"/>
    <lineage>
        <taxon>Bacteria</taxon>
        <taxon>Bacillati</taxon>
        <taxon>Actinomycetota</taxon>
        <taxon>Thermoleophilia</taxon>
        <taxon>Solirubrobacterales</taxon>
        <taxon>Patulibacteraceae</taxon>
        <taxon>Patulibacter</taxon>
    </lineage>
</organism>
<dbReference type="SUPFAM" id="SSF53474">
    <property type="entry name" value="alpha/beta-Hydrolases"/>
    <property type="match status" value="1"/>
</dbReference>
<dbReference type="InterPro" id="IPR050228">
    <property type="entry name" value="Carboxylesterase_BioH"/>
</dbReference>
<dbReference type="OrthoDB" id="9796770at2"/>
<dbReference type="PANTHER" id="PTHR43194:SF2">
    <property type="entry name" value="PEROXISOMAL MEMBRANE PROTEIN LPX1"/>
    <property type="match status" value="1"/>
</dbReference>
<proteinExistence type="predicted"/>
<comment type="caution">
    <text evidence="2">The sequence shown here is derived from an EMBL/GenBank/DDBJ whole genome shotgun (WGS) entry which is preliminary data.</text>
</comment>
<dbReference type="Gene3D" id="3.40.50.1820">
    <property type="entry name" value="alpha/beta hydrolase"/>
    <property type="match status" value="1"/>
</dbReference>
<dbReference type="PANTHER" id="PTHR43194">
    <property type="entry name" value="HYDROLASE ALPHA/BETA FOLD FAMILY"/>
    <property type="match status" value="1"/>
</dbReference>
<evidence type="ECO:0000313" key="2">
    <source>
        <dbReference type="EMBL" id="EHN08755.1"/>
    </source>
</evidence>
<dbReference type="InterPro" id="IPR000073">
    <property type="entry name" value="AB_hydrolase_1"/>
</dbReference>
<dbReference type="GO" id="GO:0003824">
    <property type="term" value="F:catalytic activity"/>
    <property type="evidence" value="ECO:0007669"/>
    <property type="project" value="UniProtKB-ARBA"/>
</dbReference>
<reference evidence="2 3" key="1">
    <citation type="journal article" date="2013" name="Biodegradation">
        <title>Quantitative proteomic analysis of ibuprofen-degrading Patulibacter sp. strain I11.</title>
        <authorList>
            <person name="Almeida B."/>
            <person name="Kjeldal H."/>
            <person name="Lolas I."/>
            <person name="Knudsen A.D."/>
            <person name="Carvalho G."/>
            <person name="Nielsen K.L."/>
            <person name="Barreto Crespo M.T."/>
            <person name="Stensballe A."/>
            <person name="Nielsen J.L."/>
        </authorList>
    </citation>
    <scope>NUCLEOTIDE SEQUENCE [LARGE SCALE GENOMIC DNA]</scope>
    <source>
        <strain evidence="2 3">I11</strain>
    </source>
</reference>
<evidence type="ECO:0000259" key="1">
    <source>
        <dbReference type="Pfam" id="PF00561"/>
    </source>
</evidence>